<sequence length="52" mass="6279">METVRRCQIKLLDDRKIELSINAKQTVSEMTDEIARQYNLTETEYFGLYYEE</sequence>
<proteinExistence type="predicted"/>
<feature type="non-terminal residue" evidence="3">
    <location>
        <position position="1"/>
    </location>
</feature>
<comment type="caution">
    <text evidence="3">The sequence shown here is derived from an EMBL/GenBank/DDBJ whole genome shotgun (WGS) entry which is preliminary data.</text>
</comment>
<dbReference type="PROSITE" id="PS50057">
    <property type="entry name" value="FERM_3"/>
    <property type="match status" value="1"/>
</dbReference>
<evidence type="ECO:0000259" key="1">
    <source>
        <dbReference type="PROSITE" id="PS50057"/>
    </source>
</evidence>
<dbReference type="InterPro" id="IPR018979">
    <property type="entry name" value="FERM_N"/>
</dbReference>
<dbReference type="Proteomes" id="UP000677228">
    <property type="component" value="Unassembled WGS sequence"/>
</dbReference>
<dbReference type="SUPFAM" id="SSF54236">
    <property type="entry name" value="Ubiquitin-like"/>
    <property type="match status" value="1"/>
</dbReference>
<dbReference type="InterPro" id="IPR047176">
    <property type="entry name" value="FRMD4A/B"/>
</dbReference>
<dbReference type="AlphaFoldDB" id="A0A8S2P529"/>
<name>A0A8S2P529_9BILA</name>
<evidence type="ECO:0000313" key="2">
    <source>
        <dbReference type="EMBL" id="CAF1226756.1"/>
    </source>
</evidence>
<dbReference type="PANTHER" id="PTHR46079">
    <property type="entry name" value="FERM DOMAIN-CONTAINING PROTEIN 4"/>
    <property type="match status" value="1"/>
</dbReference>
<evidence type="ECO:0000313" key="3">
    <source>
        <dbReference type="EMBL" id="CAF4034784.1"/>
    </source>
</evidence>
<protein>
    <recommendedName>
        <fullName evidence="1">FERM domain-containing protein</fullName>
    </recommendedName>
</protein>
<dbReference type="Proteomes" id="UP000682733">
    <property type="component" value="Unassembled WGS sequence"/>
</dbReference>
<dbReference type="PANTHER" id="PTHR46079:SF2">
    <property type="entry name" value="FERM DOMAIN-CONTAINING PROTEIN"/>
    <property type="match status" value="1"/>
</dbReference>
<dbReference type="InterPro" id="IPR000299">
    <property type="entry name" value="FERM_domain"/>
</dbReference>
<dbReference type="GO" id="GO:0090162">
    <property type="term" value="P:establishment of epithelial cell polarity"/>
    <property type="evidence" value="ECO:0007669"/>
    <property type="project" value="InterPro"/>
</dbReference>
<dbReference type="Pfam" id="PF09379">
    <property type="entry name" value="FERM_N"/>
    <property type="match status" value="1"/>
</dbReference>
<dbReference type="EMBL" id="CAJNOK010015502">
    <property type="protein sequence ID" value="CAF1226756.1"/>
    <property type="molecule type" value="Genomic_DNA"/>
</dbReference>
<reference evidence="3" key="1">
    <citation type="submission" date="2021-02" db="EMBL/GenBank/DDBJ databases">
        <authorList>
            <person name="Nowell W R."/>
        </authorList>
    </citation>
    <scope>NUCLEOTIDE SEQUENCE</scope>
</reference>
<accession>A0A8S2P529</accession>
<dbReference type="Gene3D" id="3.10.20.90">
    <property type="entry name" value="Phosphatidylinositol 3-kinase Catalytic Subunit, Chain A, domain 1"/>
    <property type="match status" value="1"/>
</dbReference>
<feature type="domain" description="FERM" evidence="1">
    <location>
        <begin position="5"/>
        <end position="52"/>
    </location>
</feature>
<organism evidence="3 4">
    <name type="scientific">Didymodactylos carnosus</name>
    <dbReference type="NCBI Taxonomy" id="1234261"/>
    <lineage>
        <taxon>Eukaryota</taxon>
        <taxon>Metazoa</taxon>
        <taxon>Spiralia</taxon>
        <taxon>Gnathifera</taxon>
        <taxon>Rotifera</taxon>
        <taxon>Eurotatoria</taxon>
        <taxon>Bdelloidea</taxon>
        <taxon>Philodinida</taxon>
        <taxon>Philodinidae</taxon>
        <taxon>Didymodactylos</taxon>
    </lineage>
</organism>
<dbReference type="InterPro" id="IPR029071">
    <property type="entry name" value="Ubiquitin-like_domsf"/>
</dbReference>
<evidence type="ECO:0000313" key="4">
    <source>
        <dbReference type="Proteomes" id="UP000682733"/>
    </source>
</evidence>
<gene>
    <name evidence="2" type="ORF">OVA965_LOCUS25185</name>
    <name evidence="3" type="ORF">TMI583_LOCUS25909</name>
</gene>
<dbReference type="EMBL" id="CAJOBA010037045">
    <property type="protein sequence ID" value="CAF4034784.1"/>
    <property type="molecule type" value="Genomic_DNA"/>
</dbReference>